<dbReference type="InterPro" id="IPR036388">
    <property type="entry name" value="WH-like_DNA-bd_sf"/>
</dbReference>
<dbReference type="GO" id="GO:0003677">
    <property type="term" value="F:DNA binding"/>
    <property type="evidence" value="ECO:0007669"/>
    <property type="project" value="UniProtKB-KW"/>
</dbReference>
<evidence type="ECO:0000256" key="2">
    <source>
        <dbReference type="ARBA" id="ARBA00023125"/>
    </source>
</evidence>
<dbReference type="AlphaFoldDB" id="A0A927MTK6"/>
<dbReference type="CDD" id="cd07377">
    <property type="entry name" value="WHTH_GntR"/>
    <property type="match status" value="1"/>
</dbReference>
<proteinExistence type="predicted"/>
<keyword evidence="1" id="KW-0805">Transcription regulation</keyword>
<dbReference type="InterPro" id="IPR000524">
    <property type="entry name" value="Tscrpt_reg_HTH_GntR"/>
</dbReference>
<dbReference type="SUPFAM" id="SSF48008">
    <property type="entry name" value="GntR ligand-binding domain-like"/>
    <property type="match status" value="1"/>
</dbReference>
<dbReference type="SMART" id="SM00345">
    <property type="entry name" value="HTH_GNTR"/>
    <property type="match status" value="1"/>
</dbReference>
<accession>A0A927MTK6</accession>
<comment type="caution">
    <text evidence="5">The sequence shown here is derived from an EMBL/GenBank/DDBJ whole genome shotgun (WGS) entry which is preliminary data.</text>
</comment>
<protein>
    <submittedName>
        <fullName evidence="5">DNA-binding FadR family transcriptional regulator</fullName>
    </submittedName>
</protein>
<dbReference type="SMART" id="SM00895">
    <property type="entry name" value="FCD"/>
    <property type="match status" value="1"/>
</dbReference>
<dbReference type="PANTHER" id="PTHR43537:SF47">
    <property type="entry name" value="REGULATORY PROTEIN GNTR HTH"/>
    <property type="match status" value="1"/>
</dbReference>
<dbReference type="InterPro" id="IPR036390">
    <property type="entry name" value="WH_DNA-bd_sf"/>
</dbReference>
<evidence type="ECO:0000256" key="1">
    <source>
        <dbReference type="ARBA" id="ARBA00023015"/>
    </source>
</evidence>
<evidence type="ECO:0000259" key="4">
    <source>
        <dbReference type="PROSITE" id="PS50949"/>
    </source>
</evidence>
<keyword evidence="2 5" id="KW-0238">DNA-binding</keyword>
<dbReference type="Proteomes" id="UP000658225">
    <property type="component" value="Unassembled WGS sequence"/>
</dbReference>
<gene>
    <name evidence="5" type="ORF">H4683_004243</name>
</gene>
<dbReference type="GO" id="GO:0003700">
    <property type="term" value="F:DNA-binding transcription factor activity"/>
    <property type="evidence" value="ECO:0007669"/>
    <property type="project" value="InterPro"/>
</dbReference>
<dbReference type="Gene3D" id="1.10.10.10">
    <property type="entry name" value="Winged helix-like DNA-binding domain superfamily/Winged helix DNA-binding domain"/>
    <property type="match status" value="1"/>
</dbReference>
<dbReference type="PROSITE" id="PS50949">
    <property type="entry name" value="HTH_GNTR"/>
    <property type="match status" value="1"/>
</dbReference>
<dbReference type="PANTHER" id="PTHR43537">
    <property type="entry name" value="TRANSCRIPTIONAL REGULATOR, GNTR FAMILY"/>
    <property type="match status" value="1"/>
</dbReference>
<reference evidence="5" key="1">
    <citation type="submission" date="2020-10" db="EMBL/GenBank/DDBJ databases">
        <title>Genomic Encyclopedia of Type Strains, Phase IV (KMG-IV): sequencing the most valuable type-strain genomes for metagenomic binning, comparative biology and taxonomic classification.</title>
        <authorList>
            <person name="Goeker M."/>
        </authorList>
    </citation>
    <scope>NUCLEOTIDE SEQUENCE</scope>
    <source>
        <strain evidence="5">DSM 13886</strain>
    </source>
</reference>
<dbReference type="PRINTS" id="PR00035">
    <property type="entry name" value="HTHGNTR"/>
</dbReference>
<dbReference type="Pfam" id="PF07729">
    <property type="entry name" value="FCD"/>
    <property type="match status" value="1"/>
</dbReference>
<keyword evidence="3" id="KW-0804">Transcription</keyword>
<keyword evidence="6" id="KW-1185">Reference proteome</keyword>
<dbReference type="EMBL" id="JADBEL010000051">
    <property type="protein sequence ID" value="MBE1557111.1"/>
    <property type="molecule type" value="Genomic_DNA"/>
</dbReference>
<dbReference type="Gene3D" id="1.20.120.530">
    <property type="entry name" value="GntR ligand-binding domain-like"/>
    <property type="match status" value="1"/>
</dbReference>
<dbReference type="Pfam" id="PF00392">
    <property type="entry name" value="GntR"/>
    <property type="match status" value="1"/>
</dbReference>
<evidence type="ECO:0000256" key="3">
    <source>
        <dbReference type="ARBA" id="ARBA00023163"/>
    </source>
</evidence>
<evidence type="ECO:0000313" key="6">
    <source>
        <dbReference type="Proteomes" id="UP000658225"/>
    </source>
</evidence>
<organism evidence="5 6">
    <name type="scientific">Sporosarcina limicola</name>
    <dbReference type="NCBI Taxonomy" id="34101"/>
    <lineage>
        <taxon>Bacteria</taxon>
        <taxon>Bacillati</taxon>
        <taxon>Bacillota</taxon>
        <taxon>Bacilli</taxon>
        <taxon>Bacillales</taxon>
        <taxon>Caryophanaceae</taxon>
        <taxon>Sporosarcina</taxon>
    </lineage>
</organism>
<dbReference type="InterPro" id="IPR011711">
    <property type="entry name" value="GntR_C"/>
</dbReference>
<dbReference type="InterPro" id="IPR008920">
    <property type="entry name" value="TF_FadR/GntR_C"/>
</dbReference>
<evidence type="ECO:0000313" key="5">
    <source>
        <dbReference type="EMBL" id="MBE1557111.1"/>
    </source>
</evidence>
<name>A0A927MTK6_9BACL</name>
<sequence length="230" mass="26111">MNIMKTNRTSLVEQVATQMENLIETGHWSIGDKIPPEMELMVQFDVSRNTLREAIRALVHAGLLETKQGSGTSVRSASALGFAIQRHVEKSSLIDTLEVRLALEREAAQMAAERRDDRDIEKLKGCFLACQKAAATANLDQFVDADILFHKAIVEASHNQVLIDLYEHMTDALYSSVRDLIILHAPFNYEEELHVELYEAILERDINRAREYVNSYSNEFKKALTSMTEE</sequence>
<feature type="domain" description="HTH gntR-type" evidence="4">
    <location>
        <begin position="9"/>
        <end position="77"/>
    </location>
</feature>
<dbReference type="SUPFAM" id="SSF46785">
    <property type="entry name" value="Winged helix' DNA-binding domain"/>
    <property type="match status" value="1"/>
</dbReference>
<dbReference type="RefSeq" id="WP_192600696.1">
    <property type="nucleotide sequence ID" value="NZ_JADBEL010000051.1"/>
</dbReference>